<dbReference type="AlphaFoldDB" id="A0A6J7A7I4"/>
<accession>A0A6J7A7I4</accession>
<keyword evidence="1" id="KW-0472">Membrane</keyword>
<dbReference type="EMBL" id="CAFBPM010000015">
    <property type="protein sequence ID" value="CAB5028618.1"/>
    <property type="molecule type" value="Genomic_DNA"/>
</dbReference>
<name>A0A6J7A7I4_9ZZZZ</name>
<organism evidence="2">
    <name type="scientific">freshwater metagenome</name>
    <dbReference type="NCBI Taxonomy" id="449393"/>
    <lineage>
        <taxon>unclassified sequences</taxon>
        <taxon>metagenomes</taxon>
        <taxon>ecological metagenomes</taxon>
    </lineage>
</organism>
<gene>
    <name evidence="2" type="ORF">UFOPK3164_00959</name>
    <name evidence="3" type="ORF">UFOPK3427_01869</name>
    <name evidence="4" type="ORF">UFOPK4112_01419</name>
</gene>
<evidence type="ECO:0000313" key="4">
    <source>
        <dbReference type="EMBL" id="CAB5028618.1"/>
    </source>
</evidence>
<dbReference type="EMBL" id="CAFBLT010000004">
    <property type="protein sequence ID" value="CAB4884275.1"/>
    <property type="molecule type" value="Genomic_DNA"/>
</dbReference>
<evidence type="ECO:0000256" key="1">
    <source>
        <dbReference type="SAM" id="Phobius"/>
    </source>
</evidence>
<proteinExistence type="predicted"/>
<keyword evidence="1" id="KW-0812">Transmembrane</keyword>
<keyword evidence="1" id="KW-1133">Transmembrane helix</keyword>
<reference evidence="2" key="1">
    <citation type="submission" date="2020-05" db="EMBL/GenBank/DDBJ databases">
        <authorList>
            <person name="Chiriac C."/>
            <person name="Salcher M."/>
            <person name="Ghai R."/>
            <person name="Kavagutti S V."/>
        </authorList>
    </citation>
    <scope>NUCLEOTIDE SEQUENCE</scope>
</reference>
<sequence length="70" mass="7665">MNPQSNKITHEDMENALKGFVDDSQESVVQAGTKAVGIASALGFLALALTYVFGRRRGSKERTVVEVRRI</sequence>
<feature type="transmembrane region" description="Helical" evidence="1">
    <location>
        <begin position="35"/>
        <end position="53"/>
    </location>
</feature>
<protein>
    <submittedName>
        <fullName evidence="2">Unannotated protein</fullName>
    </submittedName>
</protein>
<evidence type="ECO:0000313" key="3">
    <source>
        <dbReference type="EMBL" id="CAB4884275.1"/>
    </source>
</evidence>
<evidence type="ECO:0000313" key="2">
    <source>
        <dbReference type="EMBL" id="CAB4828783.1"/>
    </source>
</evidence>
<dbReference type="EMBL" id="CAFABE010000039">
    <property type="protein sequence ID" value="CAB4828783.1"/>
    <property type="molecule type" value="Genomic_DNA"/>
</dbReference>